<keyword evidence="2 3" id="KW-0040">ANK repeat</keyword>
<dbReference type="AlphaFoldDB" id="E7C1U7"/>
<dbReference type="Pfam" id="PF00023">
    <property type="entry name" value="Ank"/>
    <property type="match status" value="1"/>
</dbReference>
<dbReference type="Pfam" id="PF12796">
    <property type="entry name" value="Ank_2"/>
    <property type="match status" value="1"/>
</dbReference>
<dbReference type="PROSITE" id="PS50297">
    <property type="entry name" value="ANK_REP_REGION"/>
    <property type="match status" value="2"/>
</dbReference>
<evidence type="ECO:0000256" key="3">
    <source>
        <dbReference type="PROSITE-ProRule" id="PRU00023"/>
    </source>
</evidence>
<evidence type="ECO:0000256" key="2">
    <source>
        <dbReference type="ARBA" id="ARBA00023043"/>
    </source>
</evidence>
<dbReference type="PROSITE" id="PS50088">
    <property type="entry name" value="ANK_REPEAT"/>
    <property type="match status" value="2"/>
</dbReference>
<dbReference type="EMBL" id="GU567954">
    <property type="protein sequence ID" value="ADI21421.1"/>
    <property type="molecule type" value="Genomic_DNA"/>
</dbReference>
<reference evidence="5" key="1">
    <citation type="submission" date="2010-01" db="EMBL/GenBank/DDBJ databases">
        <title>Genome fragments of uncultured bacteria from the North Pacific subtropical Gyre.</title>
        <authorList>
            <person name="Pham V.D."/>
            <person name="Delong E.F."/>
        </authorList>
    </citation>
    <scope>NUCLEOTIDE SEQUENCE</scope>
</reference>
<accession>E7C1U7</accession>
<dbReference type="PANTHER" id="PTHR24198:SF165">
    <property type="entry name" value="ANKYRIN REPEAT-CONTAINING PROTEIN-RELATED"/>
    <property type="match status" value="1"/>
</dbReference>
<feature type="repeat" description="ANK" evidence="3">
    <location>
        <begin position="99"/>
        <end position="131"/>
    </location>
</feature>
<organism evidence="5">
    <name type="scientific">uncultured gamma proteobacterium HF0010_26J14</name>
    <dbReference type="NCBI Taxonomy" id="723564"/>
    <lineage>
        <taxon>Bacteria</taxon>
        <taxon>Pseudomonadati</taxon>
        <taxon>Pseudomonadota</taxon>
        <taxon>Gammaproteobacteria</taxon>
        <taxon>environmental samples</taxon>
    </lineage>
</organism>
<evidence type="ECO:0000313" key="5">
    <source>
        <dbReference type="EMBL" id="ADI21421.1"/>
    </source>
</evidence>
<dbReference type="PANTHER" id="PTHR24198">
    <property type="entry name" value="ANKYRIN REPEAT AND PROTEIN KINASE DOMAIN-CONTAINING PROTEIN"/>
    <property type="match status" value="1"/>
</dbReference>
<evidence type="ECO:0000256" key="4">
    <source>
        <dbReference type="SAM" id="MobiDB-lite"/>
    </source>
</evidence>
<keyword evidence="1" id="KW-0677">Repeat</keyword>
<dbReference type="PRINTS" id="PR01415">
    <property type="entry name" value="ANKYRIN"/>
</dbReference>
<dbReference type="SMART" id="SM00248">
    <property type="entry name" value="ANK"/>
    <property type="match status" value="3"/>
</dbReference>
<dbReference type="SUPFAM" id="SSF48403">
    <property type="entry name" value="Ankyrin repeat"/>
    <property type="match status" value="1"/>
</dbReference>
<dbReference type="InterPro" id="IPR036770">
    <property type="entry name" value="Ankyrin_rpt-contain_sf"/>
</dbReference>
<dbReference type="Gene3D" id="1.25.40.20">
    <property type="entry name" value="Ankyrin repeat-containing domain"/>
    <property type="match status" value="1"/>
</dbReference>
<dbReference type="InterPro" id="IPR002110">
    <property type="entry name" value="Ankyrin_rpt"/>
</dbReference>
<sequence>MEKIILNVVDNDSPRKQRPKRRKKKKKSKSPKQRRFGKKTSSPISNNNNNDNEDQKSNTIIVPEAYETLVDLCEKNDVKNIKKILDVDDTLVIACDAENRKTALHIAARHGQLESMKTLIEYGANIKAITFPFQQNILHLLAMHKGDKKTNLECVKYILDNFNHILNINAQDFNGNTCLHWAAQNGNKSMVELLLDRGINKNIRNYDAKHNTAFWSAKKGKHAAIIVMLGLTNENRIAVTYRHKLF</sequence>
<proteinExistence type="predicted"/>
<evidence type="ECO:0000256" key="1">
    <source>
        <dbReference type="ARBA" id="ARBA00022737"/>
    </source>
</evidence>
<name>E7C1U7_9GAMM</name>
<feature type="repeat" description="ANK" evidence="3">
    <location>
        <begin position="174"/>
        <end position="206"/>
    </location>
</feature>
<feature type="compositionally biased region" description="Basic residues" evidence="4">
    <location>
        <begin position="16"/>
        <end position="38"/>
    </location>
</feature>
<feature type="region of interest" description="Disordered" evidence="4">
    <location>
        <begin position="1"/>
        <end position="58"/>
    </location>
</feature>
<protein>
    <submittedName>
        <fullName evidence="5">Uncharacterized protein</fullName>
    </submittedName>
</protein>